<dbReference type="Proteomes" id="UP000830115">
    <property type="component" value="Chromosome"/>
</dbReference>
<accession>A0ABY4MFY6</accession>
<evidence type="ECO:0000313" key="3">
    <source>
        <dbReference type="Proteomes" id="UP000830115"/>
    </source>
</evidence>
<evidence type="ECO:0000313" key="2">
    <source>
        <dbReference type="EMBL" id="UQA96711.1"/>
    </source>
</evidence>
<dbReference type="RefSeq" id="WP_248867634.1">
    <property type="nucleotide sequence ID" value="NZ_CP086322.1"/>
</dbReference>
<gene>
    <name evidence="2" type="ORF">K9S39_36905</name>
</gene>
<keyword evidence="3" id="KW-1185">Reference proteome</keyword>
<proteinExistence type="predicted"/>
<dbReference type="EMBL" id="CP086322">
    <property type="protein sequence ID" value="UQA96711.1"/>
    <property type="molecule type" value="Genomic_DNA"/>
</dbReference>
<reference evidence="2" key="1">
    <citation type="submission" date="2021-10" db="EMBL/GenBank/DDBJ databases">
        <title>Streptomyces nigrumlapis sp.nov.,an antimicrobial producing actinobacterium isolated from Black Gobi rocks.</title>
        <authorList>
            <person name="Wen Y."/>
            <person name="Zhang W."/>
            <person name="Liu X.G."/>
        </authorList>
    </citation>
    <scope>NUCLEOTIDE SEQUENCE</scope>
    <source>
        <strain evidence="2">ST13-2-2</strain>
    </source>
</reference>
<protein>
    <submittedName>
        <fullName evidence="2">Uncharacterized protein</fullName>
    </submittedName>
</protein>
<name>A0ABY4MFY6_9ACTN</name>
<feature type="region of interest" description="Disordered" evidence="1">
    <location>
        <begin position="1"/>
        <end position="24"/>
    </location>
</feature>
<evidence type="ECO:0000256" key="1">
    <source>
        <dbReference type="SAM" id="MobiDB-lite"/>
    </source>
</evidence>
<organism evidence="2 3">
    <name type="scientific">Streptomyces halobius</name>
    <dbReference type="NCBI Taxonomy" id="2879846"/>
    <lineage>
        <taxon>Bacteria</taxon>
        <taxon>Bacillati</taxon>
        <taxon>Actinomycetota</taxon>
        <taxon>Actinomycetes</taxon>
        <taxon>Kitasatosporales</taxon>
        <taxon>Streptomycetaceae</taxon>
        <taxon>Streptomyces</taxon>
    </lineage>
</organism>
<sequence>MRDRKGDNPAPPRRHKGCKYAGPGKAAGRAARYVALGIAIPAWDKDARAALAAA</sequence>